<proteinExistence type="predicted"/>
<evidence type="ECO:0000256" key="1">
    <source>
        <dbReference type="ARBA" id="ARBA00022630"/>
    </source>
</evidence>
<dbReference type="PANTHER" id="PTHR19384">
    <property type="entry name" value="NITRIC OXIDE SYNTHASE-RELATED"/>
    <property type="match status" value="1"/>
</dbReference>
<dbReference type="GO" id="GO:0016712">
    <property type="term" value="F:oxidoreductase activity, acting on paired donors, with incorporation or reduction of molecular oxygen, reduced flavin or flavoprotein as one donor, and incorporation of one atom of oxygen"/>
    <property type="evidence" value="ECO:0007669"/>
    <property type="project" value="UniProtKB-EC"/>
</dbReference>
<dbReference type="AlphaFoldDB" id="M5CC08"/>
<evidence type="ECO:0000313" key="4">
    <source>
        <dbReference type="Proteomes" id="UP000012065"/>
    </source>
</evidence>
<dbReference type="GO" id="GO:0010181">
    <property type="term" value="F:FMN binding"/>
    <property type="evidence" value="ECO:0007669"/>
    <property type="project" value="InterPro"/>
</dbReference>
<name>M5CC08_THACB</name>
<dbReference type="EMBL" id="CAOJ01016477">
    <property type="protein sequence ID" value="CCO36834.1"/>
    <property type="molecule type" value="Genomic_DNA"/>
</dbReference>
<dbReference type="HOGENOM" id="CLU_1289736_0_0_1"/>
<dbReference type="SUPFAM" id="SSF52218">
    <property type="entry name" value="Flavoproteins"/>
    <property type="match status" value="1"/>
</dbReference>
<keyword evidence="1" id="KW-0285">Flavoprotein</keyword>
<organism evidence="3 4">
    <name type="scientific">Thanatephorus cucumeris (strain AG1-IB / isolate 7/3/14)</name>
    <name type="common">Lettuce bottom rot fungus</name>
    <name type="synonym">Rhizoctonia solani</name>
    <dbReference type="NCBI Taxonomy" id="1108050"/>
    <lineage>
        <taxon>Eukaryota</taxon>
        <taxon>Fungi</taxon>
        <taxon>Dikarya</taxon>
        <taxon>Basidiomycota</taxon>
        <taxon>Agaricomycotina</taxon>
        <taxon>Agaricomycetes</taxon>
        <taxon>Cantharellales</taxon>
        <taxon>Ceratobasidiaceae</taxon>
        <taxon>Rhizoctonia</taxon>
        <taxon>Rhizoctonia solani AG-1</taxon>
    </lineage>
</organism>
<dbReference type="InterPro" id="IPR008254">
    <property type="entry name" value="Flavodoxin/NO_synth"/>
</dbReference>
<dbReference type="PRINTS" id="PR00369">
    <property type="entry name" value="FLAVODOXIN"/>
</dbReference>
<dbReference type="PANTHER" id="PTHR19384:SF127">
    <property type="entry name" value="BIFUNCTIONAL CYTOCHROME P450_NADPH--P450 REDUCTASE"/>
    <property type="match status" value="1"/>
</dbReference>
<dbReference type="SUPFAM" id="SSF63380">
    <property type="entry name" value="Riboflavin synthase domain-like"/>
    <property type="match status" value="1"/>
</dbReference>
<evidence type="ECO:0000259" key="2">
    <source>
        <dbReference type="PROSITE" id="PS50902"/>
    </source>
</evidence>
<dbReference type="InterPro" id="IPR029039">
    <property type="entry name" value="Flavoprotein-like_sf"/>
</dbReference>
<comment type="caution">
    <text evidence="3">The sequence shown here is derived from an EMBL/GenBank/DDBJ whole genome shotgun (WGS) entry which is preliminary data.</text>
</comment>
<reference evidence="3 4" key="1">
    <citation type="journal article" date="2013" name="J. Biotechnol.">
        <title>Establishment and interpretation of the genome sequence of the phytopathogenic fungus Rhizoctonia solani AG1-IB isolate 7/3/14.</title>
        <authorList>
            <person name="Wibberg D.W."/>
            <person name="Jelonek L.J."/>
            <person name="Rupp O.R."/>
            <person name="Hennig M.H."/>
            <person name="Eikmeyer F.E."/>
            <person name="Goesmann A.G."/>
            <person name="Hartmann A.H."/>
            <person name="Borriss R.B."/>
            <person name="Grosch R.G."/>
            <person name="Puehler A.P."/>
            <person name="Schlueter A.S."/>
        </authorList>
    </citation>
    <scope>NUCLEOTIDE SEQUENCE [LARGE SCALE GENOMIC DNA]</scope>
    <source>
        <strain evidence="4">AG1-IB / isolate 7/3/14</strain>
    </source>
</reference>
<accession>M5CC08</accession>
<dbReference type="GO" id="GO:0050660">
    <property type="term" value="F:flavin adenine dinucleotide binding"/>
    <property type="evidence" value="ECO:0007669"/>
    <property type="project" value="TreeGrafter"/>
</dbReference>
<sequence>MVFHSSKGYRAKIDTLNSVVGSLPKDGPVVIVTASFEGEPADNAGHFVEVLVNSTDSKDLQGVSFAVFGAGNHDWVHTYQRIPRLIDETLEKKGAKRLLARGEGDAGGDRFTESFDEWEDQLWETLSKEYKVEAKEGSSGPSVEVKLVGAPTDRAATLRQPDSKLGLVVENRLLTAAGAPAKHHIEFELPEGMSYQSGDYLAMFVSYLAEHNLH</sequence>
<protein>
    <submittedName>
        <fullName evidence="3">NADPH-ferrihemoprotein reductase</fullName>
        <ecNumber evidence="3">1.14.14.1</ecNumber>
    </submittedName>
</protein>
<dbReference type="PROSITE" id="PS50902">
    <property type="entry name" value="FLAVODOXIN_LIKE"/>
    <property type="match status" value="1"/>
</dbReference>
<dbReference type="Gene3D" id="3.40.50.360">
    <property type="match status" value="1"/>
</dbReference>
<keyword evidence="3" id="KW-0560">Oxidoreductase</keyword>
<dbReference type="Proteomes" id="UP000012065">
    <property type="component" value="Unassembled WGS sequence"/>
</dbReference>
<dbReference type="GO" id="GO:0005829">
    <property type="term" value="C:cytosol"/>
    <property type="evidence" value="ECO:0007669"/>
    <property type="project" value="TreeGrafter"/>
</dbReference>
<evidence type="ECO:0000313" key="3">
    <source>
        <dbReference type="EMBL" id="CCO36834.1"/>
    </source>
</evidence>
<dbReference type="InterPro" id="IPR001094">
    <property type="entry name" value="Flavdoxin-like"/>
</dbReference>
<dbReference type="GO" id="GO:0003958">
    <property type="term" value="F:NADPH-hemoprotein reductase activity"/>
    <property type="evidence" value="ECO:0007669"/>
    <property type="project" value="TreeGrafter"/>
</dbReference>
<dbReference type="InterPro" id="IPR017938">
    <property type="entry name" value="Riboflavin_synthase-like_b-brl"/>
</dbReference>
<feature type="domain" description="Flavodoxin-like" evidence="2">
    <location>
        <begin position="1"/>
        <end position="123"/>
    </location>
</feature>
<dbReference type="Pfam" id="PF00258">
    <property type="entry name" value="Flavodoxin_1"/>
    <property type="match status" value="1"/>
</dbReference>
<dbReference type="EC" id="1.14.14.1" evidence="3"/>
<gene>
    <name evidence="3" type="ORF">BN14_10980</name>
</gene>